<keyword evidence="4 10" id="KW-0945">Host-virus interaction</keyword>
<evidence type="ECO:0000256" key="3">
    <source>
        <dbReference type="ARBA" id="ARBA00022562"/>
    </source>
</evidence>
<dbReference type="RefSeq" id="YP_009174020.1">
    <property type="nucleotide sequence ID" value="NC_028103.1"/>
</dbReference>
<evidence type="ECO:0000256" key="9">
    <source>
        <dbReference type="ARBA" id="ARBA00023125"/>
    </source>
</evidence>
<feature type="binding site" evidence="10">
    <location>
        <position position="377"/>
    </location>
    <ligand>
        <name>Zn(2+)</name>
        <dbReference type="ChEBI" id="CHEBI:29105"/>
        <label>2</label>
    </ligand>
</feature>
<evidence type="ECO:0000256" key="7">
    <source>
        <dbReference type="ARBA" id="ARBA00022833"/>
    </source>
</evidence>
<gene>
    <name evidence="10" type="primary">DBP</name>
</gene>
<keyword evidence="8 10" id="KW-1194">Viral DNA replication</keyword>
<dbReference type="GO" id="GO:0006260">
    <property type="term" value="P:DNA replication"/>
    <property type="evidence" value="ECO:0007669"/>
    <property type="project" value="UniProtKB-KW"/>
</dbReference>
<evidence type="ECO:0000313" key="15">
    <source>
        <dbReference type="Proteomes" id="UP000099964"/>
    </source>
</evidence>
<dbReference type="InterPro" id="IPR037540">
    <property type="entry name" value="ADV_DNB2"/>
</dbReference>
<keyword evidence="3 10" id="KW-1048">Host nucleus</keyword>
<dbReference type="InterPro" id="IPR036362">
    <property type="entry name" value="Adenovirus_DNA-bd_N_sf"/>
</dbReference>
<dbReference type="GO" id="GO:0019028">
    <property type="term" value="C:viral capsid"/>
    <property type="evidence" value="ECO:0007669"/>
    <property type="project" value="UniProtKB-UniRule"/>
</dbReference>
<evidence type="ECO:0000256" key="8">
    <source>
        <dbReference type="ARBA" id="ARBA00023109"/>
    </source>
</evidence>
<proteinExistence type="inferred from homology"/>
<keyword evidence="9 10" id="KW-0238">DNA-binding</keyword>
<comment type="similarity">
    <text evidence="10">Belongs to the adenoviridae E2A DNA-binding protein family.</text>
</comment>
<dbReference type="InterPro" id="IPR036368">
    <property type="entry name" value="ADBP_zn-bd_sf"/>
</dbReference>
<dbReference type="Proteomes" id="UP000099964">
    <property type="component" value="Segment"/>
</dbReference>
<dbReference type="KEGG" id="vg:26100538"/>
<comment type="subcellular location">
    <subcellularLocation>
        <location evidence="10">Host nucleus</location>
    </subcellularLocation>
    <text evidence="10">Accumulates in infected cells.</text>
</comment>
<feature type="binding site" evidence="10">
    <location>
        <position position="322"/>
    </location>
    <ligand>
        <name>Zn(2+)</name>
        <dbReference type="ChEBI" id="CHEBI:29105"/>
        <label>2</label>
    </ligand>
</feature>
<dbReference type="SUPFAM" id="SSF47724">
    <property type="entry name" value="Domain of early E2A DNA-binding protein, ADDBP"/>
    <property type="match status" value="1"/>
</dbReference>
<evidence type="ECO:0000259" key="12">
    <source>
        <dbReference type="Pfam" id="PF02236"/>
    </source>
</evidence>
<sequence>MASNQDRREVTPEKVPAAPPKKKARKSLPLPPSPEVVADSDEEVGELLEVGFSYPPVKIVRKADGSKTFEKFDENHPIMSAARQQKEGTSSTVVNPASNPLVSAWEKGMEFMVMLMERYKVDKELRSSFKFLPEQGEVYRKICRAWMNEEYKHNTLTFTSHKSFISLMGRFLMAYVQVYAGVDSKLWEPTGCVAWEHQCTDVEGELKCLHGLTMIVKEQIIEMDVTSENGQRALKETPAKAKIVQNRWGRSVVQVRNEDARCCMFDAGCSPNNFSNKSCGMFYSEGTKAQIAFRQIAAFMQACYPHMVKGSKHLLMPIRCNCFTRPEMSRGGRQTCKITPFALNVENIHLEDLVDFGYHDRAMLASVNNPSVLVFQCANALHRNSKANNQANCDFKISAPDVIGALQLVRQFWQDHLPDTVLPKMVVPEFKWHPKYQYRNLTLPAAHVDFEMNPFEF</sequence>
<protein>
    <recommendedName>
        <fullName evidence="10">DNA-binding protein</fullName>
        <shortName evidence="10">DBP</shortName>
    </recommendedName>
    <alternativeName>
        <fullName evidence="10">Early 2A protein</fullName>
    </alternativeName>
    <alternativeName>
        <fullName evidence="10">Early E2A DNA-binding protein</fullName>
    </alternativeName>
</protein>
<reference evidence="14 15" key="1">
    <citation type="journal article" date="2015" name="Arch. Virol.">
        <title>Taxonomy proposal for Old World monkey adenoviruses: characterisation of several non-human, non-ape primate adenovirus lineages.</title>
        <authorList>
            <person name="Panto L."/>
            <person name="Podgorski I.I."/>
            <person name="Janoska M."/>
            <person name="Marko O."/>
            <person name="Harrach B."/>
        </authorList>
    </citation>
    <scope>NUCLEOTIDE SEQUENCE [LARGE SCALE GENOMIC DNA]</scope>
    <source>
        <strain evidence="14">P-9</strain>
    </source>
</reference>
<dbReference type="OrthoDB" id="4492at10239"/>
<feature type="domain" description="Adenovirus DNA-binding zinc-binding" evidence="13">
    <location>
        <begin position="319"/>
        <end position="414"/>
    </location>
</feature>
<feature type="region of interest" description="C-terminal arm, DBP binding" evidence="10">
    <location>
        <begin position="441"/>
        <end position="457"/>
    </location>
</feature>
<feature type="binding site" evidence="10">
    <location>
        <position position="263"/>
    </location>
    <ligand>
        <name>Zn(2+)</name>
        <dbReference type="ChEBI" id="CHEBI:29105"/>
        <label>1</label>
    </ligand>
</feature>
<evidence type="ECO:0000256" key="11">
    <source>
        <dbReference type="SAM" id="MobiDB-lite"/>
    </source>
</evidence>
<comment type="subunit">
    <text evidence="10">Homomultimerizes on viral ssDNA bound to pTP. Forms a initiation complex with viral polymerase, pTP and hosts NFIA and POU2F1/OCT1. Interacts with host SRCAP.</text>
</comment>
<dbReference type="InterPro" id="IPR003176">
    <property type="entry name" value="Adenovirus_DNA-bd_a"/>
</dbReference>
<evidence type="ECO:0000256" key="10">
    <source>
        <dbReference type="HAMAP-Rule" id="MF_04054"/>
    </source>
</evidence>
<keyword evidence="5 10" id="KW-0235">DNA replication</keyword>
<dbReference type="Gene3D" id="1.10.269.10">
    <property type="entry name" value="Adenovirus DNA-binding, N-terminal domain"/>
    <property type="match status" value="1"/>
</dbReference>
<dbReference type="InterPro" id="IPR036367">
    <property type="entry name" value="Ad_DBP_C_sf"/>
</dbReference>
<keyword evidence="1 10" id="KW-0244">Early protein</keyword>
<feature type="binding site" evidence="10">
    <location>
        <position position="320"/>
    </location>
    <ligand>
        <name>Zn(2+)</name>
        <dbReference type="ChEBI" id="CHEBI:29105"/>
        <label>2</label>
    </ligand>
</feature>
<keyword evidence="15" id="KW-1185">Reference proteome</keyword>
<evidence type="ECO:0000256" key="4">
    <source>
        <dbReference type="ARBA" id="ARBA00022581"/>
    </source>
</evidence>
<evidence type="ECO:0000256" key="5">
    <source>
        <dbReference type="ARBA" id="ARBA00022705"/>
    </source>
</evidence>
<dbReference type="GO" id="GO:0045740">
    <property type="term" value="P:positive regulation of DNA replication"/>
    <property type="evidence" value="ECO:0007669"/>
    <property type="project" value="UniProtKB-UniRule"/>
</dbReference>
<evidence type="ECO:0000259" key="13">
    <source>
        <dbReference type="Pfam" id="PF03728"/>
    </source>
</evidence>
<feature type="binding site" evidence="10">
    <location>
        <position position="210"/>
    </location>
    <ligand>
        <name>Zn(2+)</name>
        <dbReference type="ChEBI" id="CHEBI:29105"/>
        <label>1</label>
    </ligand>
</feature>
<dbReference type="SUPFAM" id="SSF57917">
    <property type="entry name" value="Zn-binding domains of ADDBP"/>
    <property type="match status" value="2"/>
</dbReference>
<feature type="region of interest" description="Flexible loop" evidence="10">
    <location>
        <begin position="221"/>
        <end position="255"/>
    </location>
</feature>
<dbReference type="InterPro" id="IPR005376">
    <property type="entry name" value="Adenovirus_DNA-bd_zn-bd"/>
</dbReference>
<organism evidence="14 15">
    <name type="scientific">Simian adenovirus 13</name>
    <dbReference type="NCBI Taxonomy" id="38432"/>
    <lineage>
        <taxon>Viruses</taxon>
        <taxon>Varidnaviria</taxon>
        <taxon>Bamfordvirae</taxon>
        <taxon>Preplasmiviricota</taxon>
        <taxon>Polisuviricotina</taxon>
        <taxon>Pharingeaviricetes</taxon>
        <taxon>Rowavirales</taxon>
        <taxon>Adenoviridae</taxon>
        <taxon>Mastadenovirus</taxon>
        <taxon>Mastadenovirus macacae</taxon>
        <taxon>Simian mastadenovirus D</taxon>
    </lineage>
</organism>
<evidence type="ECO:0000313" key="14">
    <source>
        <dbReference type="EMBL" id="ALE30365.1"/>
    </source>
</evidence>
<dbReference type="GO" id="GO:0042025">
    <property type="term" value="C:host cell nucleus"/>
    <property type="evidence" value="ECO:0007669"/>
    <property type="project" value="UniProtKB-SubCell"/>
</dbReference>
<accession>A0A0M5L9V6</accession>
<keyword evidence="2 10" id="KW-0597">Phosphoprotein</keyword>
<comment type="domain">
    <text evidence="10">The C-terminal arm bridges DBP molecules together, thereby creating a chain.</text>
</comment>
<comment type="function">
    <text evidence="10">Plays a role in the elongation phase of viral strand displacement replication by unwinding the template in an ATP-independent fashion, employing its capacity to form multimers. Also enhances the rate of initiation. Released from template upon second strand synthesis. Assembles in complex with viral pTP, viral pol, host NFIA and host POU2F1/OCT1 on viral origin of replication. Covers the whole ssDNA genome during synthesis. The complementary strand synthesis induces its relese from DNA template. May inhibit cellular transcription mediated by the interaction between host SRCAP and CBP.</text>
</comment>
<feature type="modified residue" description="Phosphotyrosine; by host" evidence="10">
    <location>
        <position position="119"/>
    </location>
</feature>
<feature type="binding site" evidence="10">
    <location>
        <position position="393"/>
    </location>
    <ligand>
        <name>Zn(2+)</name>
        <dbReference type="ChEBI" id="CHEBI:29105"/>
        <label>2</label>
    </ligand>
</feature>
<dbReference type="Gene3D" id="3.90.148.10">
    <property type="entry name" value="Adenovirus DNA-binding, C-terminal domain superfamily/Adenovirus DNA-binding, zinc binding domain"/>
    <property type="match status" value="1"/>
</dbReference>
<feature type="compositionally biased region" description="Basic and acidic residues" evidence="11">
    <location>
        <begin position="1"/>
        <end position="12"/>
    </location>
</feature>
<evidence type="ECO:0000256" key="1">
    <source>
        <dbReference type="ARBA" id="ARBA00022518"/>
    </source>
</evidence>
<feature type="region of interest" description="Disordered" evidence="11">
    <location>
        <begin position="1"/>
        <end position="39"/>
    </location>
</feature>
<dbReference type="GO" id="GO:0008270">
    <property type="term" value="F:zinc ion binding"/>
    <property type="evidence" value="ECO:0007669"/>
    <property type="project" value="UniProtKB-UniRule"/>
</dbReference>
<name>A0A0M5L9V6_9ADEN</name>
<dbReference type="HAMAP" id="MF_04054">
    <property type="entry name" value="ADV_DNB2"/>
    <property type="match status" value="1"/>
</dbReference>
<dbReference type="Pfam" id="PF02236">
    <property type="entry name" value="Viral_DNA_bi"/>
    <property type="match status" value="1"/>
</dbReference>
<feature type="domain" description="Adenovirus DNA-binding all-alpha" evidence="12">
    <location>
        <begin position="109"/>
        <end position="185"/>
    </location>
</feature>
<dbReference type="GO" id="GO:0003677">
    <property type="term" value="F:DNA binding"/>
    <property type="evidence" value="ECO:0007669"/>
    <property type="project" value="UniProtKB-UniRule"/>
</dbReference>
<dbReference type="Pfam" id="PF03728">
    <property type="entry name" value="Viral_DNA_Zn_bi"/>
    <property type="match status" value="2"/>
</dbReference>
<evidence type="ECO:0000256" key="2">
    <source>
        <dbReference type="ARBA" id="ARBA00022553"/>
    </source>
</evidence>
<keyword evidence="7 10" id="KW-0862">Zinc</keyword>
<dbReference type="EMBL" id="KP329563">
    <property type="protein sequence ID" value="ALE30365.1"/>
    <property type="molecule type" value="Genomic_DNA"/>
</dbReference>
<feature type="binding site" evidence="10">
    <location>
        <position position="208"/>
    </location>
    <ligand>
        <name>Zn(2+)</name>
        <dbReference type="ChEBI" id="CHEBI:29105"/>
        <label>1</label>
    </ligand>
</feature>
<feature type="binding site" evidence="10">
    <location>
        <position position="279"/>
    </location>
    <ligand>
        <name>Zn(2+)</name>
        <dbReference type="ChEBI" id="CHEBI:29105"/>
        <label>1</label>
    </ligand>
</feature>
<dbReference type="GO" id="GO:0006351">
    <property type="term" value="P:DNA-templated transcription"/>
    <property type="evidence" value="ECO:0007669"/>
    <property type="project" value="UniProtKB-UniRule"/>
</dbReference>
<keyword evidence="6 10" id="KW-0479">Metal-binding</keyword>
<dbReference type="GO" id="GO:0039687">
    <property type="term" value="P:viral DNA strand displacement replication"/>
    <property type="evidence" value="ECO:0007669"/>
    <property type="project" value="UniProtKB-UniRule"/>
</dbReference>
<feature type="domain" description="Adenovirus DNA-binding zinc-binding" evidence="13">
    <location>
        <begin position="206"/>
        <end position="306"/>
    </location>
</feature>
<evidence type="ECO:0000256" key="6">
    <source>
        <dbReference type="ARBA" id="ARBA00022723"/>
    </source>
</evidence>